<organism evidence="1 2">
    <name type="scientific">Catharanthus roseus</name>
    <name type="common">Madagascar periwinkle</name>
    <name type="synonym">Vinca rosea</name>
    <dbReference type="NCBI Taxonomy" id="4058"/>
    <lineage>
        <taxon>Eukaryota</taxon>
        <taxon>Viridiplantae</taxon>
        <taxon>Streptophyta</taxon>
        <taxon>Embryophyta</taxon>
        <taxon>Tracheophyta</taxon>
        <taxon>Spermatophyta</taxon>
        <taxon>Magnoliopsida</taxon>
        <taxon>eudicotyledons</taxon>
        <taxon>Gunneridae</taxon>
        <taxon>Pentapetalae</taxon>
        <taxon>asterids</taxon>
        <taxon>lamiids</taxon>
        <taxon>Gentianales</taxon>
        <taxon>Apocynaceae</taxon>
        <taxon>Rauvolfioideae</taxon>
        <taxon>Vinceae</taxon>
        <taxon>Catharanthinae</taxon>
        <taxon>Catharanthus</taxon>
    </lineage>
</organism>
<comment type="caution">
    <text evidence="1">The sequence shown here is derived from an EMBL/GenBank/DDBJ whole genome shotgun (WGS) entry which is preliminary data.</text>
</comment>
<proteinExistence type="predicted"/>
<protein>
    <submittedName>
        <fullName evidence="1">Uncharacterized protein</fullName>
    </submittedName>
</protein>
<reference evidence="2" key="1">
    <citation type="journal article" date="2023" name="Nat. Plants">
        <title>Single-cell RNA sequencing provides a high-resolution roadmap for understanding the multicellular compartmentation of specialized metabolism.</title>
        <authorList>
            <person name="Sun S."/>
            <person name="Shen X."/>
            <person name="Li Y."/>
            <person name="Li Y."/>
            <person name="Wang S."/>
            <person name="Li R."/>
            <person name="Zhang H."/>
            <person name="Shen G."/>
            <person name="Guo B."/>
            <person name="Wei J."/>
            <person name="Xu J."/>
            <person name="St-Pierre B."/>
            <person name="Chen S."/>
            <person name="Sun C."/>
        </authorList>
    </citation>
    <scope>NUCLEOTIDE SEQUENCE [LARGE SCALE GENOMIC DNA]</scope>
</reference>
<dbReference type="Proteomes" id="UP001060085">
    <property type="component" value="Linkage Group LG03"/>
</dbReference>
<sequence length="224" mass="25657">MVDENHMDVDGNVYELRDDKLGVADIERELRARQRRGVVVDSENNNSDEEHDDSSDEDYEGFMRLRKNDEGTSGVANETRQNSEETSGVAAVPSMRTRSRVNLNEQTCGSLDGDFVDDELEDVSYGSSDEYNEVRGRYKDFNAERDMTQPQFEIGRRLKNGDEFREGVRNFCNNDGKSVRFKPSESTRIWARCRTEICDWNILALVEVATKSKDFVIKNLEAEA</sequence>
<gene>
    <name evidence="1" type="ORF">M9H77_14873</name>
</gene>
<evidence type="ECO:0000313" key="1">
    <source>
        <dbReference type="EMBL" id="KAI5674509.1"/>
    </source>
</evidence>
<dbReference type="EMBL" id="CM044703">
    <property type="protein sequence ID" value="KAI5674509.1"/>
    <property type="molecule type" value="Genomic_DNA"/>
</dbReference>
<name>A0ACC0BP94_CATRO</name>
<accession>A0ACC0BP94</accession>
<evidence type="ECO:0000313" key="2">
    <source>
        <dbReference type="Proteomes" id="UP001060085"/>
    </source>
</evidence>
<keyword evidence="2" id="KW-1185">Reference proteome</keyword>